<dbReference type="OMA" id="HEQTEHI"/>
<dbReference type="Proteomes" id="UP000030854">
    <property type="component" value="Unassembled WGS sequence"/>
</dbReference>
<keyword evidence="2" id="KW-1185">Reference proteome</keyword>
<dbReference type="HOGENOM" id="CLU_001650_6_4_1"/>
<proteinExistence type="predicted"/>
<name>A0A0B1PF10_UNCNE</name>
<organism evidence="1 2">
    <name type="scientific">Uncinula necator</name>
    <name type="common">Grape powdery mildew</name>
    <dbReference type="NCBI Taxonomy" id="52586"/>
    <lineage>
        <taxon>Eukaryota</taxon>
        <taxon>Fungi</taxon>
        <taxon>Dikarya</taxon>
        <taxon>Ascomycota</taxon>
        <taxon>Pezizomycotina</taxon>
        <taxon>Leotiomycetes</taxon>
        <taxon>Erysiphales</taxon>
        <taxon>Erysiphaceae</taxon>
        <taxon>Erysiphe</taxon>
    </lineage>
</organism>
<evidence type="ECO:0000313" key="1">
    <source>
        <dbReference type="EMBL" id="KHJ35511.1"/>
    </source>
</evidence>
<protein>
    <recommendedName>
        <fullName evidence="3">Retrovirus-related Pol polyprotein from transposon TNT 1-94</fullName>
    </recommendedName>
</protein>
<comment type="caution">
    <text evidence="1">The sequence shown here is derived from an EMBL/GenBank/DDBJ whole genome shotgun (WGS) entry which is preliminary data.</text>
</comment>
<dbReference type="STRING" id="52586.A0A0B1PF10"/>
<evidence type="ECO:0008006" key="3">
    <source>
        <dbReference type="Google" id="ProtNLM"/>
    </source>
</evidence>
<dbReference type="CDD" id="cd09272">
    <property type="entry name" value="RNase_HI_RT_Ty1"/>
    <property type="match status" value="1"/>
</dbReference>
<dbReference type="AlphaFoldDB" id="A0A0B1PF10"/>
<reference evidence="1 2" key="1">
    <citation type="journal article" date="2014" name="BMC Genomics">
        <title>Adaptive genomic structural variation in the grape powdery mildew pathogen, Erysiphe necator.</title>
        <authorList>
            <person name="Jones L."/>
            <person name="Riaz S."/>
            <person name="Morales-Cruz A."/>
            <person name="Amrine K.C."/>
            <person name="McGuire B."/>
            <person name="Gubler W.D."/>
            <person name="Walker M.A."/>
            <person name="Cantu D."/>
        </authorList>
    </citation>
    <scope>NUCLEOTIDE SEQUENCE [LARGE SCALE GENOMIC DNA]</scope>
    <source>
        <strain evidence="2">c</strain>
    </source>
</reference>
<gene>
    <name evidence="1" type="ORF">EV44_g3849</name>
</gene>
<evidence type="ECO:0000313" key="2">
    <source>
        <dbReference type="Proteomes" id="UP000030854"/>
    </source>
</evidence>
<dbReference type="EMBL" id="JNVN01000369">
    <property type="protein sequence ID" value="KHJ35511.1"/>
    <property type="molecule type" value="Genomic_DNA"/>
</dbReference>
<sequence length="133" mass="14738">MAGCPVIWRSKLQTTVSTLTCEAEYAALFEATKESAWIRSFLTELGHMPVGPIPILEENTGAIKWATDDAMTSGRRLVRIEYHYIVQEGRSKNIISRKVASEDNAADGFTKPLSAESFKQFIEKLGLKNGTSL</sequence>
<accession>A0A0B1PF10</accession>